<protein>
    <recommendedName>
        <fullName evidence="3 5">Acylphosphatase</fullName>
        <ecNumber evidence="2 5">3.6.1.7</ecNumber>
    </recommendedName>
</protein>
<evidence type="ECO:0000256" key="4">
    <source>
        <dbReference type="ARBA" id="ARBA00047645"/>
    </source>
</evidence>
<dbReference type="PROSITE" id="PS00150">
    <property type="entry name" value="ACYLPHOSPHATASE_1"/>
    <property type="match status" value="1"/>
</dbReference>
<evidence type="ECO:0000313" key="9">
    <source>
        <dbReference type="EMBL" id="MFC4819147.1"/>
    </source>
</evidence>
<dbReference type="PANTHER" id="PTHR47268:SF4">
    <property type="entry name" value="ACYLPHOSPHATASE"/>
    <property type="match status" value="1"/>
</dbReference>
<sequence length="88" mass="9561">MASARFLVSGLVQGVYFRASTQARAQQLGLSGYAKNLADGRVEVIASGDMQALAQLEAWLQQGPPAAEVESVLREELAEQRHDGFSRR</sequence>
<dbReference type="SUPFAM" id="SSF54975">
    <property type="entry name" value="Acylphosphatase/BLUF domain-like"/>
    <property type="match status" value="1"/>
</dbReference>
<evidence type="ECO:0000256" key="3">
    <source>
        <dbReference type="ARBA" id="ARBA00015991"/>
    </source>
</evidence>
<dbReference type="Proteomes" id="UP001595886">
    <property type="component" value="Unassembled WGS sequence"/>
</dbReference>
<reference evidence="10" key="1">
    <citation type="journal article" date="2019" name="Int. J. Syst. Evol. Microbiol.">
        <title>The Global Catalogue of Microorganisms (GCM) 10K type strain sequencing project: providing services to taxonomists for standard genome sequencing and annotation.</title>
        <authorList>
            <consortium name="The Broad Institute Genomics Platform"/>
            <consortium name="The Broad Institute Genome Sequencing Center for Infectious Disease"/>
            <person name="Wu L."/>
            <person name="Ma J."/>
        </authorList>
    </citation>
    <scope>NUCLEOTIDE SEQUENCE [LARGE SCALE GENOMIC DNA]</scope>
    <source>
        <strain evidence="10">CCUG 30340</strain>
    </source>
</reference>
<evidence type="ECO:0000256" key="1">
    <source>
        <dbReference type="ARBA" id="ARBA00005614"/>
    </source>
</evidence>
<accession>A0ABV9QUN5</accession>
<dbReference type="NCBIfam" id="NF011022">
    <property type="entry name" value="PRK14451.1"/>
    <property type="match status" value="1"/>
</dbReference>
<dbReference type="Pfam" id="PF00708">
    <property type="entry name" value="Acylphosphatase"/>
    <property type="match status" value="1"/>
</dbReference>
<dbReference type="EMBL" id="JBHSHD010000003">
    <property type="protein sequence ID" value="MFC4819147.1"/>
    <property type="molecule type" value="Genomic_DNA"/>
</dbReference>
<dbReference type="NCBIfam" id="NF011000">
    <property type="entry name" value="PRK14426.1"/>
    <property type="match status" value="1"/>
</dbReference>
<keyword evidence="5 6" id="KW-0378">Hydrolase</keyword>
<organism evidence="9 10">
    <name type="scientific">Dokdonella ginsengisoli</name>
    <dbReference type="NCBI Taxonomy" id="363846"/>
    <lineage>
        <taxon>Bacteria</taxon>
        <taxon>Pseudomonadati</taxon>
        <taxon>Pseudomonadota</taxon>
        <taxon>Gammaproteobacteria</taxon>
        <taxon>Lysobacterales</taxon>
        <taxon>Rhodanobacteraceae</taxon>
        <taxon>Dokdonella</taxon>
    </lineage>
</organism>
<comment type="caution">
    <text evidence="9">The sequence shown here is derived from an EMBL/GenBank/DDBJ whole genome shotgun (WGS) entry which is preliminary data.</text>
</comment>
<dbReference type="InterPro" id="IPR001792">
    <property type="entry name" value="Acylphosphatase-like_dom"/>
</dbReference>
<name>A0ABV9QUN5_9GAMM</name>
<gene>
    <name evidence="9" type="ORF">ACFO6Q_02355</name>
</gene>
<evidence type="ECO:0000256" key="2">
    <source>
        <dbReference type="ARBA" id="ARBA00012150"/>
    </source>
</evidence>
<feature type="active site" evidence="5">
    <location>
        <position position="36"/>
    </location>
</feature>
<comment type="similarity">
    <text evidence="1 7">Belongs to the acylphosphatase family.</text>
</comment>
<evidence type="ECO:0000256" key="7">
    <source>
        <dbReference type="RuleBase" id="RU004168"/>
    </source>
</evidence>
<dbReference type="PANTHER" id="PTHR47268">
    <property type="entry name" value="ACYLPHOSPHATASE"/>
    <property type="match status" value="1"/>
</dbReference>
<dbReference type="InterPro" id="IPR020456">
    <property type="entry name" value="Acylphosphatase"/>
</dbReference>
<keyword evidence="10" id="KW-1185">Reference proteome</keyword>
<dbReference type="PROSITE" id="PS00151">
    <property type="entry name" value="ACYLPHOSPHATASE_2"/>
    <property type="match status" value="1"/>
</dbReference>
<evidence type="ECO:0000256" key="5">
    <source>
        <dbReference type="PROSITE-ProRule" id="PRU00520"/>
    </source>
</evidence>
<feature type="domain" description="Acylphosphatase-like" evidence="8">
    <location>
        <begin position="3"/>
        <end position="88"/>
    </location>
</feature>
<evidence type="ECO:0000259" key="8">
    <source>
        <dbReference type="PROSITE" id="PS51160"/>
    </source>
</evidence>
<dbReference type="EC" id="3.6.1.7" evidence="2 5"/>
<evidence type="ECO:0000313" key="10">
    <source>
        <dbReference type="Proteomes" id="UP001595886"/>
    </source>
</evidence>
<dbReference type="InterPro" id="IPR036046">
    <property type="entry name" value="Acylphosphatase-like_dom_sf"/>
</dbReference>
<dbReference type="PROSITE" id="PS51160">
    <property type="entry name" value="ACYLPHOSPHATASE_3"/>
    <property type="match status" value="1"/>
</dbReference>
<comment type="catalytic activity">
    <reaction evidence="4 5 6">
        <text>an acyl phosphate + H2O = a carboxylate + phosphate + H(+)</text>
        <dbReference type="Rhea" id="RHEA:14965"/>
        <dbReference type="ChEBI" id="CHEBI:15377"/>
        <dbReference type="ChEBI" id="CHEBI:15378"/>
        <dbReference type="ChEBI" id="CHEBI:29067"/>
        <dbReference type="ChEBI" id="CHEBI:43474"/>
        <dbReference type="ChEBI" id="CHEBI:59918"/>
        <dbReference type="EC" id="3.6.1.7"/>
    </reaction>
</comment>
<dbReference type="RefSeq" id="WP_380018893.1">
    <property type="nucleotide sequence ID" value="NZ_JBHSHD010000003.1"/>
</dbReference>
<evidence type="ECO:0000256" key="6">
    <source>
        <dbReference type="RuleBase" id="RU000553"/>
    </source>
</evidence>
<feature type="active site" evidence="5">
    <location>
        <position position="18"/>
    </location>
</feature>
<dbReference type="InterPro" id="IPR017968">
    <property type="entry name" value="Acylphosphatase_CS"/>
</dbReference>
<dbReference type="Gene3D" id="3.30.70.100">
    <property type="match status" value="1"/>
</dbReference>
<proteinExistence type="inferred from homology"/>